<evidence type="ECO:0000256" key="1">
    <source>
        <dbReference type="ARBA" id="ARBA00022741"/>
    </source>
</evidence>
<evidence type="ECO:0000313" key="5">
    <source>
        <dbReference type="EMBL" id="GAM74210.1"/>
    </source>
</evidence>
<evidence type="ECO:0000256" key="3">
    <source>
        <dbReference type="ARBA" id="ARBA00022840"/>
    </source>
</evidence>
<proteinExistence type="predicted"/>
<evidence type="ECO:0000259" key="4">
    <source>
        <dbReference type="SMART" id="SM00797"/>
    </source>
</evidence>
<dbReference type="InterPro" id="IPR052708">
    <property type="entry name" value="PxpC"/>
</dbReference>
<dbReference type="Pfam" id="PF02626">
    <property type="entry name" value="CT_A_B"/>
    <property type="match status" value="1"/>
</dbReference>
<feature type="domain" description="Carboxyltransferase" evidence="4">
    <location>
        <begin position="1"/>
        <end position="269"/>
    </location>
</feature>
<keyword evidence="2 5" id="KW-0378">Hydrolase</keyword>
<accession>A0A0B8Q3K2</accession>
<dbReference type="AlphaFoldDB" id="A0A0B8Q3K2"/>
<reference evidence="5 6" key="1">
    <citation type="submission" date="2015-01" db="EMBL/GenBank/DDBJ databases">
        <title>Vibrio sp. C94 JCM 19241 whole genome shotgun sequence.</title>
        <authorList>
            <person name="Sawabe T."/>
            <person name="Meirelles P."/>
            <person name="Feng G."/>
            <person name="Sayaka M."/>
            <person name="Hattori M."/>
            <person name="Ohkuma M."/>
        </authorList>
    </citation>
    <scope>NUCLEOTIDE SEQUENCE [LARGE SCALE GENOMIC DNA]</scope>
    <source>
        <strain evidence="6">JCM 19241</strain>
    </source>
</reference>
<keyword evidence="3" id="KW-0067">ATP-binding</keyword>
<dbReference type="EC" id="3.5.1.54" evidence="5"/>
<dbReference type="PANTHER" id="PTHR43309:SF4">
    <property type="entry name" value="CARBOXYLTRANSFERASE DOMAIN-CONTAINING PROTEIN"/>
    <property type="match status" value="1"/>
</dbReference>
<reference evidence="5 6" key="2">
    <citation type="submission" date="2015-01" db="EMBL/GenBank/DDBJ databases">
        <authorList>
            <consortium name="NBRP consortium"/>
            <person name="Sawabe T."/>
            <person name="Meirelles P."/>
            <person name="Feng G."/>
            <person name="Sayaka M."/>
            <person name="Hattori M."/>
            <person name="Ohkuma M."/>
        </authorList>
    </citation>
    <scope>NUCLEOTIDE SEQUENCE [LARGE SCALE GENOMIC DNA]</scope>
    <source>
        <strain evidence="6">JCM 19241</strain>
    </source>
</reference>
<dbReference type="STRING" id="1481914.JCM19241_5406"/>
<dbReference type="GO" id="GO:0004039">
    <property type="term" value="F:allophanate hydrolase activity"/>
    <property type="evidence" value="ECO:0007669"/>
    <property type="project" value="UniProtKB-EC"/>
</dbReference>
<gene>
    <name evidence="5" type="ORF">JCM19241_5406</name>
</gene>
<dbReference type="GO" id="GO:0005524">
    <property type="term" value="F:ATP binding"/>
    <property type="evidence" value="ECO:0007669"/>
    <property type="project" value="UniProtKB-KW"/>
</dbReference>
<dbReference type="EMBL" id="BBSC01000002">
    <property type="protein sequence ID" value="GAM74210.1"/>
    <property type="molecule type" value="Genomic_DNA"/>
</dbReference>
<dbReference type="PANTHER" id="PTHR43309">
    <property type="entry name" value="5-OXOPROLINASE SUBUNIT C"/>
    <property type="match status" value="1"/>
</dbReference>
<evidence type="ECO:0000256" key="2">
    <source>
        <dbReference type="ARBA" id="ARBA00022801"/>
    </source>
</evidence>
<protein>
    <submittedName>
        <fullName evidence="5">Allophanate hydrolase 2 subunit 2</fullName>
        <ecNumber evidence="5">3.5.1.54</ecNumber>
    </submittedName>
</protein>
<dbReference type="Gene3D" id="2.40.100.10">
    <property type="entry name" value="Cyclophilin-like"/>
    <property type="match status" value="1"/>
</dbReference>
<dbReference type="SUPFAM" id="SSF50891">
    <property type="entry name" value="Cyclophilin-like"/>
    <property type="match status" value="1"/>
</dbReference>
<sequence>MDEHAYHWCNRLLGNDHRDTVLEITFGLLQLEALKPTTIALTGADLGARLNDRKIGPWSTYSIKPGDQLSFEQPISGLRAYLGVKGGFLCSKTLESSSTVSRESIGGLDGKGSPLKAGDEIPFIASSPLAKKQTPEWAIEEYDAPLELGVIQGYQFEHFCKEQVSNFYASPYTISNNIDRMGYRLSGSPIISSRTGIVSEGIAYGAIQLPNDGQPIVLMRDRQTIGGYPKIGCIGGLGASRLAQRAPQQQVQFRPMDISEAEIERRLFYRSVFT</sequence>
<name>A0A0B8Q3K2_9VIBR</name>
<organism evidence="5 6">
    <name type="scientific">Vibrio ishigakensis</name>
    <dbReference type="NCBI Taxonomy" id="1481914"/>
    <lineage>
        <taxon>Bacteria</taxon>
        <taxon>Pseudomonadati</taxon>
        <taxon>Pseudomonadota</taxon>
        <taxon>Gammaproteobacteria</taxon>
        <taxon>Vibrionales</taxon>
        <taxon>Vibrionaceae</taxon>
        <taxon>Vibrio</taxon>
    </lineage>
</organism>
<dbReference type="InterPro" id="IPR029000">
    <property type="entry name" value="Cyclophilin-like_dom_sf"/>
</dbReference>
<dbReference type="Proteomes" id="UP000031666">
    <property type="component" value="Unassembled WGS sequence"/>
</dbReference>
<dbReference type="InterPro" id="IPR003778">
    <property type="entry name" value="CT_A_B"/>
</dbReference>
<comment type="caution">
    <text evidence="5">The sequence shown here is derived from an EMBL/GenBank/DDBJ whole genome shotgun (WGS) entry which is preliminary data.</text>
</comment>
<keyword evidence="1" id="KW-0547">Nucleotide-binding</keyword>
<evidence type="ECO:0000313" key="6">
    <source>
        <dbReference type="Proteomes" id="UP000031666"/>
    </source>
</evidence>
<dbReference type="SMART" id="SM00797">
    <property type="entry name" value="AHS2"/>
    <property type="match status" value="1"/>
</dbReference>